<dbReference type="SMART" id="SM00060">
    <property type="entry name" value="FN3"/>
    <property type="match status" value="4"/>
</dbReference>
<keyword evidence="13" id="KW-0393">Immunoglobulin domain</keyword>
<dbReference type="FunFam" id="2.60.40.10:FF:000104">
    <property type="entry name" value="Down syndrome cell adhesion molecule b"/>
    <property type="match status" value="1"/>
</dbReference>
<dbReference type="FunFam" id="2.60.40.10:FF:000324">
    <property type="entry name" value="Down syndrome cell adhesion molecule, isoform D"/>
    <property type="match status" value="1"/>
</dbReference>
<dbReference type="FunFam" id="2.60.40.10:FF:000005">
    <property type="entry name" value="Neuronal cell adhesion molecule"/>
    <property type="match status" value="1"/>
</dbReference>
<accession>A0AAV1Z0C6</accession>
<sequence>MKLIMHFIMILYGLLIIWIKQGTCDLNRKDARGPVFRMEPPSRVEFSNNSGTELRCSADGYPAPRLTWLTREGSPARDVPGLRHTRSDGTLVFSPFPRSEYRQDVHDAVYQCSASNPVGVVLSREVHVRGVIKQRFDPQVYDDFVVRGNTAVLKCHLPTFVREYVTVDSWIRDDKQVLKRNDMKGSSYTVLNSGELLIHGVLEKDSQRTFHCQTRHRLTGEMVMSVSAGKIVVTEPHASTLPRVTFSQPQVRTEEGSFTQLPCVAQGNPPPTYRWMKDTNGILKSIEENGRIWVNQGTLNIKKVQSSDGGKYQCIVRNSIGERRIESVLVVTAPLIVNMRPPRQVLNIGQEATFNCNVTGYPVHTITWKKDQRQLASSSRVRLLSRDVLHITSVRRDDRGMYQCFVYNDLDGAQGTAELKISDVPPTLISAFPEHTAHSGDTISLKCVTTGNPIPRITWYLDDIPIDQGPRVTTVDRIGDLGHVTSILNITEARVEDSGEYRCQGDNDVGTTFHAARLNIYGPPFVRAMRNVTAVSGEDLTIRCPHGGYPIKGIRWYKNGVLLPLNHRQKVNHGGTLTIQSVQRSADKGEYSCSVKNSEGQSASGATYVSVVVPPVIDPNYYRESITVDEEARTKLMCVVTKGDPPMRFHWLKNGQTFLAHGDTTVQTFEDTSIVTFKKVASSDRGQYTCVATNVAASTNRSMQLIVNVPPQWTVEPKNASVILGQRVWIDCAAVGFPAPSILWKKLIHTESSSGDFTYVHSNPRAHRFNNGTLVLSDVEESDAGSYLCQATNGIAAGLSKIITLQVLVPPKFKEPFQTKTVTEESNTTLRCIATGHAPIVITWQKDKSLIDISKRGRFSIRDISDPRQTMSELQILKTHRSDTGTYSCSAVSDIGTDEATIQYIVQGRPDSPTEINIVNVTSRTVTLQWEVKHDGNSHVTGSVVQYQSISDSSWNGQTSQLIVSGSENMATLRALSPVTLYFIRIVAENALGHSAPSEVINVTTAEEAPSGPPRDVQVHSTGAQSMKVSWKPPPDDVTNGIIKGYYIGYRISSTSEPYTFKQVERSADGQQQSTYITGLQPFTKYDIVVKAFNSAGAGPKSTKVTGKTLETAPPTSPVVQIVGSTKNSIDIKWEKDPKDKSAITEYTLHYKTDDGTWQHERLSSDVEQHTLRNLRCGTRYHLYMTASNSLGTGEPSEAVPARTKGAAPMSPQGSVFLQPNSTSVTLKLGAWQSGGCPIRHFAVQYRPKNQMQWTVIQDKLDMPRDTYVVRHLSPDREYVVMVTAHSEAGLTQGEYFFRTLHASQAGSTSSPAYGKRETDLPFYKNVALVIPVVVSSLVLVMVIFIVAVCLRKHSQDRRDYEMRKPCGDSLMMSDLGKQVTEKSSKTSHYSYPSKSKGDYAEPYTCNESLPPRQGSDGLFATIKRCPTRPIYMSTSYKQGAEIGQQTAPHNSSGNLDSNNSERWRHQASNGHKPMR</sequence>
<evidence type="ECO:0000256" key="12">
    <source>
        <dbReference type="ARBA" id="ARBA00023180"/>
    </source>
</evidence>
<dbReference type="SMART" id="SM00408">
    <property type="entry name" value="IGc2"/>
    <property type="match status" value="8"/>
</dbReference>
<dbReference type="PROSITE" id="PS50853">
    <property type="entry name" value="FN3"/>
    <property type="match status" value="4"/>
</dbReference>
<evidence type="ECO:0000256" key="14">
    <source>
        <dbReference type="ARBA" id="ARBA00034103"/>
    </source>
</evidence>
<dbReference type="PROSITE" id="PS50835">
    <property type="entry name" value="IG_LIKE"/>
    <property type="match status" value="9"/>
</dbReference>
<feature type="compositionally biased region" description="Polar residues" evidence="15">
    <location>
        <begin position="1437"/>
        <end position="1459"/>
    </location>
</feature>
<keyword evidence="10 16" id="KW-0472">Membrane</keyword>
<evidence type="ECO:0000313" key="20">
    <source>
        <dbReference type="EMBL" id="CAL1264763.1"/>
    </source>
</evidence>
<evidence type="ECO:0000256" key="11">
    <source>
        <dbReference type="ARBA" id="ARBA00023157"/>
    </source>
</evidence>
<comment type="caution">
    <text evidence="20">The sequence shown here is derived from an EMBL/GenBank/DDBJ whole genome shotgun (WGS) entry which is preliminary data.</text>
</comment>
<dbReference type="SMART" id="SM00406">
    <property type="entry name" value="IGv"/>
    <property type="match status" value="3"/>
</dbReference>
<feature type="domain" description="Ig-like" evidence="18">
    <location>
        <begin position="334"/>
        <end position="422"/>
    </location>
</feature>
<dbReference type="Gene3D" id="2.60.40.10">
    <property type="entry name" value="Immunoglobulins"/>
    <property type="match status" value="13"/>
</dbReference>
<dbReference type="InterPro" id="IPR003961">
    <property type="entry name" value="FN3_dom"/>
</dbReference>
<keyword evidence="21" id="KW-1185">Reference proteome</keyword>
<feature type="domain" description="Ig-like" evidence="18">
    <location>
        <begin position="242"/>
        <end position="332"/>
    </location>
</feature>
<dbReference type="Pfam" id="PF07679">
    <property type="entry name" value="I-set"/>
    <property type="match status" value="3"/>
</dbReference>
<dbReference type="SMART" id="SM00409">
    <property type="entry name" value="IG"/>
    <property type="match status" value="9"/>
</dbReference>
<keyword evidence="3 16" id="KW-0812">Transmembrane</keyword>
<keyword evidence="5" id="KW-0677">Repeat</keyword>
<keyword evidence="12" id="KW-0325">Glycoprotein</keyword>
<reference evidence="20 21" key="1">
    <citation type="submission" date="2024-04" db="EMBL/GenBank/DDBJ databases">
        <authorList>
            <person name="Rising A."/>
            <person name="Reimegard J."/>
            <person name="Sonavane S."/>
            <person name="Akerstrom W."/>
            <person name="Nylinder S."/>
            <person name="Hedman E."/>
            <person name="Kallberg Y."/>
        </authorList>
    </citation>
    <scope>NUCLEOTIDE SEQUENCE [LARGE SCALE GENOMIC DNA]</scope>
</reference>
<feature type="domain" description="Ig-like" evidence="18">
    <location>
        <begin position="711"/>
        <end position="806"/>
    </location>
</feature>
<proteinExistence type="predicted"/>
<keyword evidence="9" id="KW-0770">Synapse</keyword>
<protein>
    <recommendedName>
        <fullName evidence="22">Down syndrome cell adhesion molecule-like protein Dscam2</fullName>
    </recommendedName>
</protein>
<dbReference type="InterPro" id="IPR003599">
    <property type="entry name" value="Ig_sub"/>
</dbReference>
<dbReference type="SUPFAM" id="SSF49265">
    <property type="entry name" value="Fibronectin type III"/>
    <property type="match status" value="2"/>
</dbReference>
<dbReference type="InterPro" id="IPR036116">
    <property type="entry name" value="FN3_sf"/>
</dbReference>
<evidence type="ECO:0000256" key="13">
    <source>
        <dbReference type="ARBA" id="ARBA00023319"/>
    </source>
</evidence>
<dbReference type="PANTHER" id="PTHR10075">
    <property type="entry name" value="BASIGIN RELATED"/>
    <property type="match status" value="1"/>
</dbReference>
<dbReference type="InterPro" id="IPR013783">
    <property type="entry name" value="Ig-like_fold"/>
</dbReference>
<evidence type="ECO:0000256" key="9">
    <source>
        <dbReference type="ARBA" id="ARBA00023018"/>
    </source>
</evidence>
<evidence type="ECO:0008006" key="22">
    <source>
        <dbReference type="Google" id="ProtNLM"/>
    </source>
</evidence>
<gene>
    <name evidence="20" type="ORF">LARSCL_LOCUS2143</name>
</gene>
<keyword evidence="7" id="KW-0524">Neurogenesis</keyword>
<dbReference type="Pfam" id="PF25059">
    <property type="entry name" value="FN3_DSCAM-DSCAML_C"/>
    <property type="match status" value="1"/>
</dbReference>
<feature type="domain" description="Ig-like" evidence="18">
    <location>
        <begin position="426"/>
        <end position="519"/>
    </location>
</feature>
<feature type="transmembrane region" description="Helical" evidence="16">
    <location>
        <begin position="1327"/>
        <end position="1351"/>
    </location>
</feature>
<dbReference type="InterPro" id="IPR013106">
    <property type="entry name" value="Ig_V-set"/>
</dbReference>
<feature type="domain" description="Ig-like" evidence="18">
    <location>
        <begin position="138"/>
        <end position="227"/>
    </location>
</feature>
<evidence type="ECO:0000259" key="19">
    <source>
        <dbReference type="PROSITE" id="PS50853"/>
    </source>
</evidence>
<dbReference type="GO" id="GO:0098632">
    <property type="term" value="F:cell-cell adhesion mediator activity"/>
    <property type="evidence" value="ECO:0007669"/>
    <property type="project" value="TreeGrafter"/>
</dbReference>
<dbReference type="CDD" id="cd00096">
    <property type="entry name" value="Ig"/>
    <property type="match status" value="1"/>
</dbReference>
<dbReference type="CDD" id="cd20958">
    <property type="entry name" value="IgI_5_Dscam"/>
    <property type="match status" value="1"/>
</dbReference>
<dbReference type="CDD" id="cd00063">
    <property type="entry name" value="FN3"/>
    <property type="match status" value="4"/>
</dbReference>
<keyword evidence="6" id="KW-0130">Cell adhesion</keyword>
<comment type="subcellular location">
    <subcellularLocation>
        <location evidence="1">Cell membrane</location>
        <topology evidence="1">Single-pass type I membrane protein</topology>
    </subcellularLocation>
    <subcellularLocation>
        <location evidence="14">Synapse</location>
    </subcellularLocation>
</comment>
<feature type="domain" description="Ig-like" evidence="18">
    <location>
        <begin position="523"/>
        <end position="610"/>
    </location>
</feature>
<dbReference type="GO" id="GO:0070593">
    <property type="term" value="P:dendrite self-avoidance"/>
    <property type="evidence" value="ECO:0007669"/>
    <property type="project" value="TreeGrafter"/>
</dbReference>
<evidence type="ECO:0000256" key="8">
    <source>
        <dbReference type="ARBA" id="ARBA00022989"/>
    </source>
</evidence>
<dbReference type="FunFam" id="2.60.40.10:FF:000333">
    <property type="entry name" value="Down syndrome cell adhesion molecule"/>
    <property type="match status" value="1"/>
</dbReference>
<dbReference type="InterPro" id="IPR003598">
    <property type="entry name" value="Ig_sub2"/>
</dbReference>
<dbReference type="Pfam" id="PF13927">
    <property type="entry name" value="Ig_3"/>
    <property type="match status" value="4"/>
</dbReference>
<evidence type="ECO:0000256" key="1">
    <source>
        <dbReference type="ARBA" id="ARBA00004251"/>
    </source>
</evidence>
<dbReference type="FunFam" id="2.60.40.10:FF:000120">
    <property type="entry name" value="Down syndrome cell adhesion molecule like 1"/>
    <property type="match status" value="1"/>
</dbReference>
<evidence type="ECO:0000256" key="17">
    <source>
        <dbReference type="SAM" id="SignalP"/>
    </source>
</evidence>
<feature type="domain" description="Fibronectin type-III" evidence="19">
    <location>
        <begin position="912"/>
        <end position="1008"/>
    </location>
</feature>
<feature type="domain" description="Ig-like" evidence="18">
    <location>
        <begin position="614"/>
        <end position="708"/>
    </location>
</feature>
<dbReference type="GO" id="GO:0045202">
    <property type="term" value="C:synapse"/>
    <property type="evidence" value="ECO:0007669"/>
    <property type="project" value="UniProtKB-SubCell"/>
</dbReference>
<dbReference type="InterPro" id="IPR056754">
    <property type="entry name" value="DSCAM/DSCAML_C"/>
</dbReference>
<evidence type="ECO:0000259" key="18">
    <source>
        <dbReference type="PROSITE" id="PS50835"/>
    </source>
</evidence>
<dbReference type="Proteomes" id="UP001497382">
    <property type="component" value="Unassembled WGS sequence"/>
</dbReference>
<evidence type="ECO:0000256" key="3">
    <source>
        <dbReference type="ARBA" id="ARBA00022692"/>
    </source>
</evidence>
<dbReference type="EMBL" id="CAXIEN010000014">
    <property type="protein sequence ID" value="CAL1264763.1"/>
    <property type="molecule type" value="Genomic_DNA"/>
</dbReference>
<organism evidence="20 21">
    <name type="scientific">Larinioides sclopetarius</name>
    <dbReference type="NCBI Taxonomy" id="280406"/>
    <lineage>
        <taxon>Eukaryota</taxon>
        <taxon>Metazoa</taxon>
        <taxon>Ecdysozoa</taxon>
        <taxon>Arthropoda</taxon>
        <taxon>Chelicerata</taxon>
        <taxon>Arachnida</taxon>
        <taxon>Araneae</taxon>
        <taxon>Araneomorphae</taxon>
        <taxon>Entelegynae</taxon>
        <taxon>Araneoidea</taxon>
        <taxon>Araneidae</taxon>
        <taxon>Larinioides</taxon>
    </lineage>
</organism>
<evidence type="ECO:0000256" key="2">
    <source>
        <dbReference type="ARBA" id="ARBA00022475"/>
    </source>
</evidence>
<dbReference type="FunFam" id="2.60.40.10:FF:001049">
    <property type="entry name" value="Down syndrome cell adhesion molecule-like protein Dscam2"/>
    <property type="match status" value="1"/>
</dbReference>
<evidence type="ECO:0000256" key="10">
    <source>
        <dbReference type="ARBA" id="ARBA00023136"/>
    </source>
</evidence>
<keyword evidence="2" id="KW-1003">Cell membrane</keyword>
<feature type="region of interest" description="Disordered" evidence="15">
    <location>
        <begin position="1192"/>
        <end position="1217"/>
    </location>
</feature>
<evidence type="ECO:0000256" key="5">
    <source>
        <dbReference type="ARBA" id="ARBA00022737"/>
    </source>
</evidence>
<dbReference type="GO" id="GO:0005886">
    <property type="term" value="C:plasma membrane"/>
    <property type="evidence" value="ECO:0007669"/>
    <property type="project" value="UniProtKB-SubCell"/>
</dbReference>
<feature type="domain" description="Fibronectin type-III" evidence="19">
    <location>
        <begin position="1114"/>
        <end position="1207"/>
    </location>
</feature>
<dbReference type="Pfam" id="PF00041">
    <property type="entry name" value="fn3"/>
    <property type="match status" value="3"/>
</dbReference>
<feature type="chain" id="PRO_5043774345" description="Down syndrome cell adhesion molecule-like protein Dscam2" evidence="17">
    <location>
        <begin position="25"/>
        <end position="1476"/>
    </location>
</feature>
<dbReference type="PANTHER" id="PTHR10075:SF100">
    <property type="entry name" value="FASCICLIN-2"/>
    <property type="match status" value="1"/>
</dbReference>
<evidence type="ECO:0000256" key="15">
    <source>
        <dbReference type="SAM" id="MobiDB-lite"/>
    </source>
</evidence>
<dbReference type="InterPro" id="IPR036179">
    <property type="entry name" value="Ig-like_dom_sf"/>
</dbReference>
<keyword evidence="8 16" id="KW-1133">Transmembrane helix</keyword>
<evidence type="ECO:0000256" key="7">
    <source>
        <dbReference type="ARBA" id="ARBA00022902"/>
    </source>
</evidence>
<evidence type="ECO:0000313" key="21">
    <source>
        <dbReference type="Proteomes" id="UP001497382"/>
    </source>
</evidence>
<evidence type="ECO:0000256" key="16">
    <source>
        <dbReference type="SAM" id="Phobius"/>
    </source>
</evidence>
<dbReference type="InterPro" id="IPR007110">
    <property type="entry name" value="Ig-like_dom"/>
</dbReference>
<dbReference type="FunFam" id="2.60.40.10:FF:000017">
    <property type="entry name" value="Down syndrome cell adhesion molecule b"/>
    <property type="match status" value="1"/>
</dbReference>
<feature type="domain" description="Ig-like" evidence="18">
    <location>
        <begin position="811"/>
        <end position="903"/>
    </location>
</feature>
<dbReference type="GO" id="GO:0007156">
    <property type="term" value="P:homophilic cell adhesion via plasma membrane adhesion molecules"/>
    <property type="evidence" value="ECO:0007669"/>
    <property type="project" value="TreeGrafter"/>
</dbReference>
<keyword evidence="4 17" id="KW-0732">Signal</keyword>
<dbReference type="GO" id="GO:0007411">
    <property type="term" value="P:axon guidance"/>
    <property type="evidence" value="ECO:0007669"/>
    <property type="project" value="TreeGrafter"/>
</dbReference>
<feature type="signal peptide" evidence="17">
    <location>
        <begin position="1"/>
        <end position="24"/>
    </location>
</feature>
<name>A0AAV1Z0C6_9ARAC</name>
<feature type="domain" description="Ig-like" evidence="18">
    <location>
        <begin position="34"/>
        <end position="123"/>
    </location>
</feature>
<dbReference type="SUPFAM" id="SSF48726">
    <property type="entry name" value="Immunoglobulin"/>
    <property type="match status" value="9"/>
</dbReference>
<feature type="region of interest" description="Disordered" evidence="15">
    <location>
        <begin position="1437"/>
        <end position="1476"/>
    </location>
</feature>
<evidence type="ECO:0000256" key="6">
    <source>
        <dbReference type="ARBA" id="ARBA00022889"/>
    </source>
</evidence>
<feature type="domain" description="Fibronectin type-III" evidence="19">
    <location>
        <begin position="1208"/>
        <end position="1303"/>
    </location>
</feature>
<feature type="domain" description="Fibronectin type-III" evidence="19">
    <location>
        <begin position="1013"/>
        <end position="1112"/>
    </location>
</feature>
<dbReference type="InterPro" id="IPR013098">
    <property type="entry name" value="Ig_I-set"/>
</dbReference>
<keyword evidence="11" id="KW-1015">Disulfide bond</keyword>
<evidence type="ECO:0000256" key="4">
    <source>
        <dbReference type="ARBA" id="ARBA00022729"/>
    </source>
</evidence>
<dbReference type="CDD" id="cd20957">
    <property type="entry name" value="IgC2_3_Dscam"/>
    <property type="match status" value="1"/>
</dbReference>
<dbReference type="GO" id="GO:0030424">
    <property type="term" value="C:axon"/>
    <property type="evidence" value="ECO:0007669"/>
    <property type="project" value="TreeGrafter"/>
</dbReference>